<dbReference type="AlphaFoldDB" id="A0A1W9NXC4"/>
<dbReference type="EMBL" id="MZGJ01000018">
    <property type="protein sequence ID" value="OQX50815.1"/>
    <property type="molecule type" value="Genomic_DNA"/>
</dbReference>
<evidence type="ECO:0000313" key="4">
    <source>
        <dbReference type="Proteomes" id="UP000192520"/>
    </source>
</evidence>
<feature type="region of interest" description="Disordered" evidence="1">
    <location>
        <begin position="208"/>
        <end position="239"/>
    </location>
</feature>
<dbReference type="Proteomes" id="UP000192520">
    <property type="component" value="Unassembled WGS sequence"/>
</dbReference>
<reference evidence="4" key="1">
    <citation type="submission" date="2017-03" db="EMBL/GenBank/DDBJ databases">
        <title>Novel pathways for hydrocarbon cycling and metabolic interdependencies in hydrothermal sediment communities.</title>
        <authorList>
            <person name="Dombrowski N."/>
            <person name="Seitz K."/>
            <person name="Teske A."/>
            <person name="Baker B."/>
        </authorList>
    </citation>
    <scope>NUCLEOTIDE SEQUENCE [LARGE SCALE GENOMIC DNA]</scope>
</reference>
<accession>A0A1W9NXC4</accession>
<dbReference type="SUPFAM" id="SSF74853">
    <property type="entry name" value="Lamin A/C globular tail domain"/>
    <property type="match status" value="1"/>
</dbReference>
<gene>
    <name evidence="3" type="ORF">B5M47_03120</name>
</gene>
<evidence type="ECO:0000256" key="1">
    <source>
        <dbReference type="SAM" id="MobiDB-lite"/>
    </source>
</evidence>
<evidence type="ECO:0000313" key="3">
    <source>
        <dbReference type="EMBL" id="OQX50815.1"/>
    </source>
</evidence>
<feature type="domain" description="LTD" evidence="2">
    <location>
        <begin position="28"/>
        <end position="143"/>
    </location>
</feature>
<dbReference type="STRING" id="1968527.B5M47_03120"/>
<proteinExistence type="predicted"/>
<sequence>MKLNIKGYAIFLLLFLPLLSFCCVKHVFAGNAGSVVINEIMWTGTSASSADEWVELFNSTDDDVDLTGWGLYSIDGSPEVSLEGSIKAGGYYLLERSDDQTVSDIAANVIYTGALDNHGEFLRLEDGEGNVIDEIDASLGWFGGDNLNKKSMERIDPGVSGSLSFNWCTNNGMAINGLDADGNFLLATPLLENSCCLTAPTPSLIPTMPKVSPTLKSTPVPTPTPTLTSTPSPTPSPTLPPPMAIAIGAPGEIEIGKEFEVSVSVAGGESGSVYFVKGMLGSDSGGTKLYDGRTLGADGESWLAWNAAWEKMPVFKTDAEGEGSMVVKMKTDEDVQIGVNYIKVRLREIDGGKNLDSNVETITVLKSGVASFPSPTVKPTPTPTPEGEKEKELVFTFGLPSEISAGKPFEIPVALCGADPYADYYAKVMMGQEDSGQMYDGQTLGGDGDSWLSWNAAWDKMPTLSADDSGCGLVVAKAKIDEDAVSGEYRVLIRLRRLGAAENIDSEIRTICVISNEIFKQTGGEVLGAMRSLPQTGVSLPRFQLFGHHRR</sequence>
<protein>
    <recommendedName>
        <fullName evidence="2">LTD domain-containing protein</fullName>
    </recommendedName>
</protein>
<feature type="compositionally biased region" description="Low complexity" evidence="1">
    <location>
        <begin position="212"/>
        <end position="231"/>
    </location>
</feature>
<comment type="caution">
    <text evidence="3">The sequence shown here is derived from an EMBL/GenBank/DDBJ whole genome shotgun (WGS) entry which is preliminary data.</text>
</comment>
<dbReference type="InterPro" id="IPR036415">
    <property type="entry name" value="Lamin_tail_dom_sf"/>
</dbReference>
<dbReference type="PROSITE" id="PS51841">
    <property type="entry name" value="LTD"/>
    <property type="match status" value="1"/>
</dbReference>
<organism evidence="3 4">
    <name type="scientific">candidate division CPR3 bacterium 4484_211</name>
    <dbReference type="NCBI Taxonomy" id="1968527"/>
    <lineage>
        <taxon>Bacteria</taxon>
        <taxon>Bacteria division CPR3</taxon>
    </lineage>
</organism>
<name>A0A1W9NXC4_UNCC3</name>
<dbReference type="Pfam" id="PF00932">
    <property type="entry name" value="LTD"/>
    <property type="match status" value="1"/>
</dbReference>
<evidence type="ECO:0000259" key="2">
    <source>
        <dbReference type="PROSITE" id="PS51841"/>
    </source>
</evidence>
<dbReference type="InterPro" id="IPR001322">
    <property type="entry name" value="Lamin_tail_dom"/>
</dbReference>
<dbReference type="Gene3D" id="2.60.40.1260">
    <property type="entry name" value="Lamin Tail domain"/>
    <property type="match status" value="1"/>
</dbReference>